<evidence type="ECO:0000256" key="4">
    <source>
        <dbReference type="ARBA" id="ARBA00022989"/>
    </source>
</evidence>
<dbReference type="AlphaFoldDB" id="A0A2G8RD78"/>
<evidence type="ECO:0000256" key="6">
    <source>
        <dbReference type="SAM" id="Phobius"/>
    </source>
</evidence>
<feature type="domain" description="VTT" evidence="7">
    <location>
        <begin position="28"/>
        <end position="153"/>
    </location>
</feature>
<sequence>MFLGYVSGYGLPVIFVATFLSCLAIPIPTFAVMLSGGAFAASGDLVLWQVVLAALCGAISGDQLGFQIGRSGGPAVLARLRQNPKRAKLLERARKGLARWGGVGVFFSTWMVAILGPWMNLTAGAVGMSRTRFTACDAAGEAVWVTIYVVLGYVFGANLGELVEIVSDWAGLVTSAAITLVLGAVVLQRMRRRHLDDMD</sequence>
<dbReference type="InterPro" id="IPR051311">
    <property type="entry name" value="DedA_domain"/>
</dbReference>
<feature type="transmembrane region" description="Helical" evidence="6">
    <location>
        <begin position="97"/>
        <end position="118"/>
    </location>
</feature>
<evidence type="ECO:0000313" key="8">
    <source>
        <dbReference type="EMBL" id="PIL19497.1"/>
    </source>
</evidence>
<evidence type="ECO:0000259" key="7">
    <source>
        <dbReference type="Pfam" id="PF09335"/>
    </source>
</evidence>
<keyword evidence="3 6" id="KW-0812">Transmembrane</keyword>
<reference evidence="8 9" key="1">
    <citation type="submission" date="2013-09" db="EMBL/GenBank/DDBJ databases">
        <title>Genome sequencing of Phaeobacter antarcticus sp. nov. SM1211.</title>
        <authorList>
            <person name="Zhang X.-Y."/>
            <person name="Liu C."/>
            <person name="Chen X.-L."/>
            <person name="Xie B.-B."/>
            <person name="Qin Q.-L."/>
            <person name="Rong J.-C."/>
            <person name="Zhang Y.-Z."/>
        </authorList>
    </citation>
    <scope>NUCLEOTIDE SEQUENCE [LARGE SCALE GENOMIC DNA]</scope>
    <source>
        <strain evidence="8 9">SM1211</strain>
    </source>
</reference>
<dbReference type="Pfam" id="PF09335">
    <property type="entry name" value="VTT_dom"/>
    <property type="match status" value="1"/>
</dbReference>
<comment type="caution">
    <text evidence="8">The sequence shown here is derived from an EMBL/GenBank/DDBJ whole genome shotgun (WGS) entry which is preliminary data.</text>
</comment>
<comment type="subcellular location">
    <subcellularLocation>
        <location evidence="1">Cell membrane</location>
        <topology evidence="1">Multi-pass membrane protein</topology>
    </subcellularLocation>
</comment>
<keyword evidence="4 6" id="KW-1133">Transmembrane helix</keyword>
<keyword evidence="5 6" id="KW-0472">Membrane</keyword>
<keyword evidence="2" id="KW-1003">Cell membrane</keyword>
<dbReference type="PANTHER" id="PTHR42709:SF6">
    <property type="entry name" value="UNDECAPRENYL PHOSPHATE TRANSPORTER A"/>
    <property type="match status" value="1"/>
</dbReference>
<dbReference type="InterPro" id="IPR032816">
    <property type="entry name" value="VTT_dom"/>
</dbReference>
<dbReference type="PANTHER" id="PTHR42709">
    <property type="entry name" value="ALKALINE PHOSPHATASE LIKE PROTEIN"/>
    <property type="match status" value="1"/>
</dbReference>
<dbReference type="EMBL" id="AWWI01000100">
    <property type="protein sequence ID" value="PIL19497.1"/>
    <property type="molecule type" value="Genomic_DNA"/>
</dbReference>
<evidence type="ECO:0000256" key="2">
    <source>
        <dbReference type="ARBA" id="ARBA00022475"/>
    </source>
</evidence>
<gene>
    <name evidence="8" type="ORF">P775_15265</name>
</gene>
<feature type="transmembrane region" description="Helical" evidence="6">
    <location>
        <begin position="169"/>
        <end position="187"/>
    </location>
</feature>
<proteinExistence type="predicted"/>
<feature type="transmembrane region" description="Helical" evidence="6">
    <location>
        <begin position="138"/>
        <end position="157"/>
    </location>
</feature>
<protein>
    <recommendedName>
        <fullName evidence="7">VTT domain-containing protein</fullName>
    </recommendedName>
</protein>
<evidence type="ECO:0000313" key="9">
    <source>
        <dbReference type="Proteomes" id="UP000231259"/>
    </source>
</evidence>
<feature type="transmembrane region" description="Helical" evidence="6">
    <location>
        <begin position="46"/>
        <end position="66"/>
    </location>
</feature>
<evidence type="ECO:0000256" key="3">
    <source>
        <dbReference type="ARBA" id="ARBA00022692"/>
    </source>
</evidence>
<evidence type="ECO:0000256" key="5">
    <source>
        <dbReference type="ARBA" id="ARBA00023136"/>
    </source>
</evidence>
<keyword evidence="9" id="KW-1185">Reference proteome</keyword>
<dbReference type="GO" id="GO:0005886">
    <property type="term" value="C:plasma membrane"/>
    <property type="evidence" value="ECO:0007669"/>
    <property type="project" value="UniProtKB-SubCell"/>
</dbReference>
<organism evidence="8 9">
    <name type="scientific">Puniceibacterium antarcticum</name>
    <dbReference type="NCBI Taxonomy" id="1206336"/>
    <lineage>
        <taxon>Bacteria</taxon>
        <taxon>Pseudomonadati</taxon>
        <taxon>Pseudomonadota</taxon>
        <taxon>Alphaproteobacteria</taxon>
        <taxon>Rhodobacterales</taxon>
        <taxon>Paracoccaceae</taxon>
        <taxon>Puniceibacterium</taxon>
    </lineage>
</organism>
<name>A0A2G8RD78_9RHOB</name>
<dbReference type="Proteomes" id="UP000231259">
    <property type="component" value="Unassembled WGS sequence"/>
</dbReference>
<accession>A0A2G8RD78</accession>
<feature type="transmembrane region" description="Helical" evidence="6">
    <location>
        <begin position="12"/>
        <end position="34"/>
    </location>
</feature>
<evidence type="ECO:0000256" key="1">
    <source>
        <dbReference type="ARBA" id="ARBA00004651"/>
    </source>
</evidence>